<accession>A0A2M8ELM9</accession>
<evidence type="ECO:0000256" key="1">
    <source>
        <dbReference type="SAM" id="MobiDB-lite"/>
    </source>
</evidence>
<feature type="compositionally biased region" description="Polar residues" evidence="1">
    <location>
        <begin position="48"/>
        <end position="57"/>
    </location>
</feature>
<sequence>MPDMSQSTQSGSRDFSNVAISGLGGVASSSQNSSPNLSETQPEPEVSLVSQIASDGQTPVSLDNEVKALLRDAVGIASKRVESFGLAKPVKTQSEVVMQPESELQQEPEPAASLTFNALAAFVAGLAVVGIVYAFAVQGGLVKYKSVVLGDSIESSR</sequence>
<dbReference type="EMBL" id="PFSJ01000019">
    <property type="protein sequence ID" value="PJC23597.1"/>
    <property type="molecule type" value="Genomic_DNA"/>
</dbReference>
<comment type="caution">
    <text evidence="3">The sequence shown here is derived from an EMBL/GenBank/DDBJ whole genome shotgun (WGS) entry which is preliminary data.</text>
</comment>
<evidence type="ECO:0000256" key="2">
    <source>
        <dbReference type="SAM" id="Phobius"/>
    </source>
</evidence>
<feature type="compositionally biased region" description="Polar residues" evidence="1">
    <location>
        <begin position="1"/>
        <end position="19"/>
    </location>
</feature>
<dbReference type="Proteomes" id="UP000229756">
    <property type="component" value="Unassembled WGS sequence"/>
</dbReference>
<evidence type="ECO:0000313" key="3">
    <source>
        <dbReference type="EMBL" id="PJC23597.1"/>
    </source>
</evidence>
<feature type="region of interest" description="Disordered" evidence="1">
    <location>
        <begin position="1"/>
        <end position="57"/>
    </location>
</feature>
<evidence type="ECO:0000313" key="4">
    <source>
        <dbReference type="Proteomes" id="UP000229756"/>
    </source>
</evidence>
<feature type="compositionally biased region" description="Low complexity" evidence="1">
    <location>
        <begin position="28"/>
        <end position="38"/>
    </location>
</feature>
<feature type="transmembrane region" description="Helical" evidence="2">
    <location>
        <begin position="114"/>
        <end position="136"/>
    </location>
</feature>
<keyword evidence="2" id="KW-0472">Membrane</keyword>
<name>A0A2M8ELM9_UNCKA</name>
<keyword evidence="2" id="KW-0812">Transmembrane</keyword>
<proteinExistence type="predicted"/>
<keyword evidence="2" id="KW-1133">Transmembrane helix</keyword>
<reference evidence="4" key="1">
    <citation type="submission" date="2017-09" db="EMBL/GenBank/DDBJ databases">
        <title>Depth-based differentiation of microbial function through sediment-hosted aquifers and enrichment of novel symbionts in the deep terrestrial subsurface.</title>
        <authorList>
            <person name="Probst A.J."/>
            <person name="Ladd B."/>
            <person name="Jarett J.K."/>
            <person name="Geller-Mcgrath D.E."/>
            <person name="Sieber C.M.K."/>
            <person name="Emerson J.B."/>
            <person name="Anantharaman K."/>
            <person name="Thomas B.C."/>
            <person name="Malmstrom R."/>
            <person name="Stieglmeier M."/>
            <person name="Klingl A."/>
            <person name="Woyke T."/>
            <person name="Ryan C.M."/>
            <person name="Banfield J.F."/>
        </authorList>
    </citation>
    <scope>NUCLEOTIDE SEQUENCE [LARGE SCALE GENOMIC DNA]</scope>
</reference>
<protein>
    <submittedName>
        <fullName evidence="3">Uncharacterized protein</fullName>
    </submittedName>
</protein>
<organism evidence="3 4">
    <name type="scientific">candidate division WWE3 bacterium CG_4_9_14_0_2_um_filter_35_11</name>
    <dbReference type="NCBI Taxonomy" id="1975077"/>
    <lineage>
        <taxon>Bacteria</taxon>
        <taxon>Katanobacteria</taxon>
    </lineage>
</organism>
<gene>
    <name evidence="3" type="ORF">CO058_02460</name>
</gene>
<dbReference type="AlphaFoldDB" id="A0A2M8ELM9"/>